<evidence type="ECO:0000313" key="2">
    <source>
        <dbReference type="EMBL" id="GGH79856.1"/>
    </source>
</evidence>
<sequence>MQSLKNRHLQNAPDLIEKLFTGYQLFNIIAALDCLKIKRCVMSKKQIYTLEYPVRCSPSILYEFLSTPAGLQEWFADKVDERDNIFSFSWNGGTPDKAELVEKELDKFVRYRWLHLPKEEFFEFKIEKTEITNQTILVIKDFAEKNEIKDQSQLWEYQVKDLFHRLGN</sequence>
<dbReference type="SUPFAM" id="SSF55961">
    <property type="entry name" value="Bet v1-like"/>
    <property type="match status" value="1"/>
</dbReference>
<reference evidence="2" key="1">
    <citation type="journal article" date="2014" name="Int. J. Syst. Evol. Microbiol.">
        <title>Complete genome sequence of Corynebacterium casei LMG S-19264T (=DSM 44701T), isolated from a smear-ripened cheese.</title>
        <authorList>
            <consortium name="US DOE Joint Genome Institute (JGI-PGF)"/>
            <person name="Walter F."/>
            <person name="Albersmeier A."/>
            <person name="Kalinowski J."/>
            <person name="Ruckert C."/>
        </authorList>
    </citation>
    <scope>NUCLEOTIDE SEQUENCE</scope>
    <source>
        <strain evidence="2">CGMCC 1.15290</strain>
    </source>
</reference>
<gene>
    <name evidence="2" type="ORF">GCM10011379_49860</name>
</gene>
<dbReference type="InterPro" id="IPR045736">
    <property type="entry name" value="START_2"/>
</dbReference>
<dbReference type="AlphaFoldDB" id="A0A917MYK3"/>
<dbReference type="Pfam" id="PF19569">
    <property type="entry name" value="START_2"/>
    <property type="match status" value="1"/>
</dbReference>
<organism evidence="2 3">
    <name type="scientific">Filimonas zeae</name>
    <dbReference type="NCBI Taxonomy" id="1737353"/>
    <lineage>
        <taxon>Bacteria</taxon>
        <taxon>Pseudomonadati</taxon>
        <taxon>Bacteroidota</taxon>
        <taxon>Chitinophagia</taxon>
        <taxon>Chitinophagales</taxon>
        <taxon>Chitinophagaceae</taxon>
        <taxon>Filimonas</taxon>
    </lineage>
</organism>
<feature type="domain" description="START-like" evidence="1">
    <location>
        <begin position="42"/>
        <end position="167"/>
    </location>
</feature>
<accession>A0A917MYK3</accession>
<evidence type="ECO:0000259" key="1">
    <source>
        <dbReference type="Pfam" id="PF19569"/>
    </source>
</evidence>
<comment type="caution">
    <text evidence="2">The sequence shown here is derived from an EMBL/GenBank/DDBJ whole genome shotgun (WGS) entry which is preliminary data.</text>
</comment>
<evidence type="ECO:0000313" key="3">
    <source>
        <dbReference type="Proteomes" id="UP000627292"/>
    </source>
</evidence>
<dbReference type="Proteomes" id="UP000627292">
    <property type="component" value="Unassembled WGS sequence"/>
</dbReference>
<name>A0A917MYK3_9BACT</name>
<proteinExistence type="predicted"/>
<reference evidence="2" key="2">
    <citation type="submission" date="2020-09" db="EMBL/GenBank/DDBJ databases">
        <authorList>
            <person name="Sun Q."/>
            <person name="Zhou Y."/>
        </authorList>
    </citation>
    <scope>NUCLEOTIDE SEQUENCE</scope>
    <source>
        <strain evidence="2">CGMCC 1.15290</strain>
    </source>
</reference>
<keyword evidence="3" id="KW-1185">Reference proteome</keyword>
<dbReference type="Gene3D" id="3.30.530.20">
    <property type="match status" value="1"/>
</dbReference>
<dbReference type="InterPro" id="IPR023393">
    <property type="entry name" value="START-like_dom_sf"/>
</dbReference>
<dbReference type="EMBL" id="BMIB01000005">
    <property type="protein sequence ID" value="GGH79856.1"/>
    <property type="molecule type" value="Genomic_DNA"/>
</dbReference>
<protein>
    <recommendedName>
        <fullName evidence="1">START-like domain-containing protein</fullName>
    </recommendedName>
</protein>